<dbReference type="PROSITE" id="PS00041">
    <property type="entry name" value="HTH_ARAC_FAMILY_1"/>
    <property type="match status" value="1"/>
</dbReference>
<dbReference type="InterPro" id="IPR041522">
    <property type="entry name" value="CdaR_GGDEF"/>
</dbReference>
<keyword evidence="1" id="KW-0805">Transcription regulation</keyword>
<proteinExistence type="predicted"/>
<protein>
    <recommendedName>
        <fullName evidence="9">Two-component system, response regulator YesN</fullName>
    </recommendedName>
</protein>
<keyword evidence="4" id="KW-0597">Phosphoprotein</keyword>
<evidence type="ECO:0000313" key="8">
    <source>
        <dbReference type="Proteomes" id="UP000654993"/>
    </source>
</evidence>
<dbReference type="PROSITE" id="PS01124">
    <property type="entry name" value="HTH_ARAC_FAMILY_2"/>
    <property type="match status" value="1"/>
</dbReference>
<dbReference type="PANTHER" id="PTHR43280">
    <property type="entry name" value="ARAC-FAMILY TRANSCRIPTIONAL REGULATOR"/>
    <property type="match status" value="1"/>
</dbReference>
<dbReference type="InterPro" id="IPR001789">
    <property type="entry name" value="Sig_transdc_resp-reg_receiver"/>
</dbReference>
<keyword evidence="8" id="KW-1185">Reference proteome</keyword>
<dbReference type="PROSITE" id="PS50110">
    <property type="entry name" value="RESPONSE_REGULATORY"/>
    <property type="match status" value="1"/>
</dbReference>
<dbReference type="Pfam" id="PF00072">
    <property type="entry name" value="Response_reg"/>
    <property type="match status" value="1"/>
</dbReference>
<reference evidence="7" key="1">
    <citation type="submission" date="2020-08" db="EMBL/GenBank/DDBJ databases">
        <authorList>
            <person name="Uke A."/>
            <person name="Chhe C."/>
            <person name="Baramee S."/>
            <person name="Kosugi A."/>
        </authorList>
    </citation>
    <scope>NUCLEOTIDE SEQUENCE</scope>
    <source>
        <strain evidence="7">DA-C8</strain>
    </source>
</reference>
<dbReference type="Pfam" id="PF17853">
    <property type="entry name" value="GGDEF_2"/>
    <property type="match status" value="1"/>
</dbReference>
<dbReference type="SMART" id="SM00448">
    <property type="entry name" value="REC"/>
    <property type="match status" value="1"/>
</dbReference>
<dbReference type="AlphaFoldDB" id="A0A916QDF7"/>
<evidence type="ECO:0000259" key="6">
    <source>
        <dbReference type="PROSITE" id="PS50110"/>
    </source>
</evidence>
<dbReference type="EMBL" id="BMAQ01000022">
    <property type="protein sequence ID" value="GFR38687.1"/>
    <property type="molecule type" value="Genomic_DNA"/>
</dbReference>
<dbReference type="InterPro" id="IPR018060">
    <property type="entry name" value="HTH_AraC"/>
</dbReference>
<dbReference type="PANTHER" id="PTHR43280:SF28">
    <property type="entry name" value="HTH-TYPE TRANSCRIPTIONAL ACTIVATOR RHAS"/>
    <property type="match status" value="1"/>
</dbReference>
<dbReference type="GO" id="GO:0000160">
    <property type="term" value="P:phosphorelay signal transduction system"/>
    <property type="evidence" value="ECO:0007669"/>
    <property type="project" value="InterPro"/>
</dbReference>
<dbReference type="Gene3D" id="1.10.10.60">
    <property type="entry name" value="Homeodomain-like"/>
    <property type="match status" value="2"/>
</dbReference>
<accession>A0A916QDF7</accession>
<organism evidence="7 8">
    <name type="scientific">Insulibacter thermoxylanivorax</name>
    <dbReference type="NCBI Taxonomy" id="2749268"/>
    <lineage>
        <taxon>Bacteria</taxon>
        <taxon>Bacillati</taxon>
        <taxon>Bacillota</taxon>
        <taxon>Bacilli</taxon>
        <taxon>Bacillales</taxon>
        <taxon>Paenibacillaceae</taxon>
        <taxon>Insulibacter</taxon>
    </lineage>
</organism>
<name>A0A916QDF7_9BACL</name>
<gene>
    <name evidence="7" type="ORF">PRECH8_19830</name>
</gene>
<reference evidence="7" key="2">
    <citation type="journal article" date="2021" name="Data Brief">
        <title>Draft genome sequence data of the facultative, thermophilic, xylanolytic bacterium Paenibacillus sp. strain DA-C8.</title>
        <authorList>
            <person name="Chhe C."/>
            <person name="Uke A."/>
            <person name="Baramee S."/>
            <person name="Ungkulpasvich U."/>
            <person name="Tachaapaikoon C."/>
            <person name="Pason P."/>
            <person name="Waeonukul R."/>
            <person name="Ratanakhanokchai K."/>
            <person name="Kosugi A."/>
        </authorList>
    </citation>
    <scope>NUCLEOTIDE SEQUENCE</scope>
    <source>
        <strain evidence="7">DA-C8</strain>
    </source>
</reference>
<evidence type="ECO:0000256" key="4">
    <source>
        <dbReference type="PROSITE-ProRule" id="PRU00169"/>
    </source>
</evidence>
<dbReference type="SUPFAM" id="SSF46689">
    <property type="entry name" value="Homeodomain-like"/>
    <property type="match status" value="2"/>
</dbReference>
<sequence>MRTVMIVDDERHVIQGLLEHIPWSELGMEVTAAAQDGEEALEKVRRVRPDLVITDIYMPKMDGLTLIKHLREEFPDIQIVINSGYDEFDNARIAMSYGVQYFLLKPSMVSEICSVLRELVQEMEVQEKNKKLLETFEENQQSYLLYMKDSFIRELLTTRYRQDDIPSEKLAMLNWSKDMCVAAASLTLIRPPYLTKSREREWQLMKFSSGNIIQEILLEERERNQVEIHAVDYSDLSYVIVFLSNAETDLLEIGKQIAGRIIDHILMYLKLSVTAGIGEVKRGVHELISSYLESQKALEAADYHAVNRVYTYQEVHGQEPEIGLPSPYGLLRDIYRAVDEREPHRIPEIWRSFEGKVLSDHHLPLFITQNVCISLIGILTTELREEQEMKAHMERISGWYQEIRAQGSTRDLCAWMSRWLDEWQKQECERWAGKKSNRLVEQVKEYVRHHYDQEITLTEIADSLYVNRSYLSQLFKRVTGETFVTYLNRFRIEKAKERMRENHYLISEISEMVGYQNPTYFSQVFKSITGKSPSEYYK</sequence>
<dbReference type="InterPro" id="IPR020449">
    <property type="entry name" value="Tscrpt_reg_AraC-type_HTH"/>
</dbReference>
<dbReference type="RefSeq" id="WP_200966926.1">
    <property type="nucleotide sequence ID" value="NZ_BMAQ01000022.1"/>
</dbReference>
<evidence type="ECO:0000256" key="1">
    <source>
        <dbReference type="ARBA" id="ARBA00023015"/>
    </source>
</evidence>
<comment type="caution">
    <text evidence="7">The sequence shown here is derived from an EMBL/GenBank/DDBJ whole genome shotgun (WGS) entry which is preliminary data.</text>
</comment>
<feature type="domain" description="Response regulatory" evidence="6">
    <location>
        <begin position="3"/>
        <end position="120"/>
    </location>
</feature>
<dbReference type="Pfam" id="PF12833">
    <property type="entry name" value="HTH_18"/>
    <property type="match status" value="1"/>
</dbReference>
<dbReference type="InterPro" id="IPR018062">
    <property type="entry name" value="HTH_AraC-typ_CS"/>
</dbReference>
<keyword evidence="3" id="KW-0804">Transcription</keyword>
<evidence type="ECO:0000259" key="5">
    <source>
        <dbReference type="PROSITE" id="PS01124"/>
    </source>
</evidence>
<dbReference type="PRINTS" id="PR00032">
    <property type="entry name" value="HTHARAC"/>
</dbReference>
<feature type="modified residue" description="4-aspartylphosphate" evidence="4">
    <location>
        <position position="55"/>
    </location>
</feature>
<dbReference type="Gene3D" id="3.40.50.2300">
    <property type="match status" value="1"/>
</dbReference>
<dbReference type="InterPro" id="IPR009057">
    <property type="entry name" value="Homeodomain-like_sf"/>
</dbReference>
<evidence type="ECO:0000313" key="7">
    <source>
        <dbReference type="EMBL" id="GFR38687.1"/>
    </source>
</evidence>
<dbReference type="GO" id="GO:0003700">
    <property type="term" value="F:DNA-binding transcription factor activity"/>
    <property type="evidence" value="ECO:0007669"/>
    <property type="project" value="InterPro"/>
</dbReference>
<evidence type="ECO:0008006" key="9">
    <source>
        <dbReference type="Google" id="ProtNLM"/>
    </source>
</evidence>
<evidence type="ECO:0000256" key="2">
    <source>
        <dbReference type="ARBA" id="ARBA00023125"/>
    </source>
</evidence>
<dbReference type="GO" id="GO:0043565">
    <property type="term" value="F:sequence-specific DNA binding"/>
    <property type="evidence" value="ECO:0007669"/>
    <property type="project" value="InterPro"/>
</dbReference>
<dbReference type="SMART" id="SM00342">
    <property type="entry name" value="HTH_ARAC"/>
    <property type="match status" value="1"/>
</dbReference>
<feature type="domain" description="HTH araC/xylS-type" evidence="5">
    <location>
        <begin position="441"/>
        <end position="538"/>
    </location>
</feature>
<dbReference type="SUPFAM" id="SSF52172">
    <property type="entry name" value="CheY-like"/>
    <property type="match status" value="1"/>
</dbReference>
<keyword evidence="2" id="KW-0238">DNA-binding</keyword>
<dbReference type="Proteomes" id="UP000654993">
    <property type="component" value="Unassembled WGS sequence"/>
</dbReference>
<evidence type="ECO:0000256" key="3">
    <source>
        <dbReference type="ARBA" id="ARBA00023163"/>
    </source>
</evidence>
<dbReference type="CDD" id="cd17536">
    <property type="entry name" value="REC_YesN-like"/>
    <property type="match status" value="1"/>
</dbReference>
<dbReference type="InterPro" id="IPR011006">
    <property type="entry name" value="CheY-like_superfamily"/>
</dbReference>